<dbReference type="RefSeq" id="WP_177115837.1">
    <property type="nucleotide sequence ID" value="NZ_JACARF010000049.1"/>
</dbReference>
<name>A0A7Y8FGY3_9PSED</name>
<comment type="caution">
    <text evidence="2">The sequence shown here is derived from an EMBL/GenBank/DDBJ whole genome shotgun (WGS) entry which is preliminary data.</text>
</comment>
<dbReference type="Proteomes" id="UP000537188">
    <property type="component" value="Unassembled WGS sequence"/>
</dbReference>
<accession>A0A7Y8FGY3</accession>
<feature type="domain" description="Dermonecrotic toxin N-terminal" evidence="1">
    <location>
        <begin position="764"/>
        <end position="1026"/>
    </location>
</feature>
<evidence type="ECO:0000313" key="2">
    <source>
        <dbReference type="EMBL" id="NWE79217.1"/>
    </source>
</evidence>
<evidence type="ECO:0000313" key="3">
    <source>
        <dbReference type="Proteomes" id="UP000537188"/>
    </source>
</evidence>
<evidence type="ECO:0000259" key="1">
    <source>
        <dbReference type="Pfam" id="PF20178"/>
    </source>
</evidence>
<gene>
    <name evidence="2" type="ORF">HX828_27030</name>
</gene>
<proteinExistence type="predicted"/>
<sequence length="1740" mass="192357">MTTDPDSPQPDPDDALDELARLRHRLTRRIESSPRPSRFINQLRGAHVRCREANRQLRRLLEQAPSIHRVVRKALREAFDLDPDRLLFSEPVTPGGPQAVDSLTDRALGLLDNPQFPININRYTTLSLQGDTTGTLPFSVSEVLHKVNALDLPGQIQAAMSGYWQGLAFGSALSREERWVQVHLEAFAERAYLAHALYDLSDHGFAMALGILDAPTPQARTQAGGAWERLQVSPVLWPSEAGSEVPLAGALHIYRSEDALDKRQVVYLPGLGQWFHEFASLAQMQLKLPALINGVHRATLWQQLPLRRRHGLAEDFGVSRGPMLAGDALRHSALAQLDLQRDNERDCLLARHASTVSIDRGSVSWSASQRLRRVEQARRRSPADELLRVAVEQLLEWDRQRRASQVSCAALTPGLAMGTAEALVRRHEQGLLALLNPSDLSQDYRPFSEVETLQRQWLEHVETLHGMQDGQEHRLGDRAFWLEKRPGSTSSRGVQRLNAQRLALIKDAHLYYRLGLLDEVERMLLIEVYTAPLASDRAASTTRVLQLSIGRARQPLYRLLGVLVVTTREAFSHPERLQPVVLQVPGKYGGFQAFGSLDKLSASLDASLKSPDGSMLWHCIPQDQRRDAREVIQALAASEPTLVYYEAMEGNVLSDPFKEQINRYAQTDRWVGQGGRPFSEVTDLALTRTLLARELADSLRLPLSTARAQAFANISVLRLAVAQANTLPAWLASASRPLRKRYQRLHTHYLASAGALEQELGRVLPGLEVFARKTLVEALKREGITVQLDIDTPFLDMPDDVSTHWESHPQRPAGDSGVRTVVSQERHTYSLLQLALHNLDADAPWTRERLHYSRYLEPLWAQHLPAEDLTRLIAGLDLAGQYERLITRTFYPDASGAPASLPTALLERPWLQRARRDHFSARQQGLSEGALSAFSTALAARTPEDLKKNGHHLQLCCVHLAALTLEQPRHVAGVLVIDDRVLGKTLLYWPAVKGYPPLTEHDSVAAARQALMTAALSPGNLEVLAQSIAPGWEAQALESYPVAVRPTRGTPDRTYQTLSGWGAIWPFSLGPLWIMAQVLRGWFAVRRSQPAAALVEIEKEIREQIEQAPQQWLGITPTTGGDLLRMLTHARVLAMQRDVQAVANSARDLVSYRQLRLGEQSAARVRGLLSFIPGVSVGVNLYEVLSAARRFHHSSDARDGIATGFAALILIADVAMTLFPLGKGVPKPGLPVRRVSMVSALNVIRRSPRLPGGGSINPGFARVAKGFRGVEAYRKDLTLEGAVPLNGPINKGSHVKGGQQFVAEDSHAYPVYRRRDESALRLKNARDSGQNELLLTIEEPGEWLLGADAPPTPRAGPSSGIRRPWEAPVGGTEWVAPSASHVERVERQPPLASTHWHPWGRQLNEQAVPEISASRQLHRVPGAPGYDAVKLGSHYYELLPNGSTVPDGVIFLRAPELPSAIARDELARWLIPGVISEQPIPATWGGNQAWIPREPLFSHPLSTSVGMAFPGLTQASQRFVTERLIELADSGRSMTATRILNIRATLDDWLPPAPALAGQTDDLLRMLRPVSRRRQVSVNIGLAGQAPGLERVDFQPPTALDPRLFAHTARALDNARPLAAQAAVRSVLERQGFVLQTLRKGSPATLVNFVCTHPKSNNLYYVLTRWTETPSIALGSGRLVQLSDAWLRSNAGSKVLGRAQAHQSVLRALAEGRLVRIVAGIHHDTRSNSATVYFVKLTDL</sequence>
<organism evidence="2 3">
    <name type="scientific">Pseudomonas yamanorum</name>
    <dbReference type="NCBI Taxonomy" id="515393"/>
    <lineage>
        <taxon>Bacteria</taxon>
        <taxon>Pseudomonadati</taxon>
        <taxon>Pseudomonadota</taxon>
        <taxon>Gammaproteobacteria</taxon>
        <taxon>Pseudomonadales</taxon>
        <taxon>Pseudomonadaceae</taxon>
        <taxon>Pseudomonas</taxon>
    </lineage>
</organism>
<dbReference type="EMBL" id="JACARF010000049">
    <property type="protein sequence ID" value="NWE79217.1"/>
    <property type="molecule type" value="Genomic_DNA"/>
</dbReference>
<feature type="domain" description="Dermonecrotic toxin N-terminal" evidence="1">
    <location>
        <begin position="64"/>
        <end position="285"/>
    </location>
</feature>
<dbReference type="Pfam" id="PF20178">
    <property type="entry name" value="ToxA_N"/>
    <property type="match status" value="2"/>
</dbReference>
<protein>
    <recommendedName>
        <fullName evidence="1">Dermonecrotic toxin N-terminal domain-containing protein</fullName>
    </recommendedName>
</protein>
<reference evidence="2 3" key="1">
    <citation type="submission" date="2020-04" db="EMBL/GenBank/DDBJ databases">
        <title>Molecular characterization of pseudomonads from Agaricus bisporus reveal novel blotch 2 pathogens in Western Europe.</title>
        <authorList>
            <person name="Taparia T."/>
            <person name="Krijger M."/>
            <person name="Haynes E."/>
            <person name="Elpinstone J.G."/>
            <person name="Noble R."/>
            <person name="Van Der Wolf J."/>
        </authorList>
    </citation>
    <scope>NUCLEOTIDE SEQUENCE [LARGE SCALE GENOMIC DNA]</scope>
    <source>
        <strain evidence="2 3">IPO3781</strain>
    </source>
</reference>
<dbReference type="InterPro" id="IPR046673">
    <property type="entry name" value="ToxA_N"/>
</dbReference>